<evidence type="ECO:0000256" key="1">
    <source>
        <dbReference type="SAM" id="MobiDB-lite"/>
    </source>
</evidence>
<protein>
    <recommendedName>
        <fullName evidence="4">SAP domain-containing protein</fullName>
    </recommendedName>
</protein>
<dbReference type="AlphaFoldDB" id="A0AAV2MYM9"/>
<organism evidence="2 3">
    <name type="scientific">Lasius platythorax</name>
    <dbReference type="NCBI Taxonomy" id="488582"/>
    <lineage>
        <taxon>Eukaryota</taxon>
        <taxon>Metazoa</taxon>
        <taxon>Ecdysozoa</taxon>
        <taxon>Arthropoda</taxon>
        <taxon>Hexapoda</taxon>
        <taxon>Insecta</taxon>
        <taxon>Pterygota</taxon>
        <taxon>Neoptera</taxon>
        <taxon>Endopterygota</taxon>
        <taxon>Hymenoptera</taxon>
        <taxon>Apocrita</taxon>
        <taxon>Aculeata</taxon>
        <taxon>Formicoidea</taxon>
        <taxon>Formicidae</taxon>
        <taxon>Formicinae</taxon>
        <taxon>Lasius</taxon>
        <taxon>Lasius</taxon>
    </lineage>
</organism>
<accession>A0AAV2MYM9</accession>
<evidence type="ECO:0000313" key="2">
    <source>
        <dbReference type="EMBL" id="CAL1672355.1"/>
    </source>
</evidence>
<comment type="caution">
    <text evidence="2">The sequence shown here is derived from an EMBL/GenBank/DDBJ whole genome shotgun (WGS) entry which is preliminary data.</text>
</comment>
<reference evidence="2" key="1">
    <citation type="submission" date="2024-04" db="EMBL/GenBank/DDBJ databases">
        <authorList>
            <consortium name="Molecular Ecology Group"/>
        </authorList>
    </citation>
    <scope>NUCLEOTIDE SEQUENCE</scope>
</reference>
<gene>
    <name evidence="2" type="ORF">LPLAT_LOCUS7024</name>
</gene>
<evidence type="ECO:0000313" key="3">
    <source>
        <dbReference type="Proteomes" id="UP001497644"/>
    </source>
</evidence>
<keyword evidence="3" id="KW-1185">Reference proteome</keyword>
<dbReference type="Proteomes" id="UP001497644">
    <property type="component" value="Unassembled WGS sequence"/>
</dbReference>
<evidence type="ECO:0008006" key="4">
    <source>
        <dbReference type="Google" id="ProtNLM"/>
    </source>
</evidence>
<proteinExistence type="predicted"/>
<feature type="compositionally biased region" description="Basic and acidic residues" evidence="1">
    <location>
        <begin position="67"/>
        <end position="82"/>
    </location>
</feature>
<dbReference type="EMBL" id="CAXIPU020000513">
    <property type="protein sequence ID" value="CAL1672355.1"/>
    <property type="molecule type" value="Genomic_DNA"/>
</dbReference>
<name>A0AAV2MYM9_9HYME</name>
<sequence>MSSKEDTKIEWIYTLPLERLREELGNRGQSTDGTVSALRSRLIKFERCAQLGWKQPRTPTNMGPPDMDDHAEGAAARPDSREGPVTGPNEWEGGNALDCKYDSRD</sequence>
<feature type="region of interest" description="Disordered" evidence="1">
    <location>
        <begin position="53"/>
        <end position="105"/>
    </location>
</feature>